<feature type="transmembrane region" description="Helical" evidence="1">
    <location>
        <begin position="50"/>
        <end position="67"/>
    </location>
</feature>
<feature type="transmembrane region" description="Helical" evidence="1">
    <location>
        <begin position="20"/>
        <end position="38"/>
    </location>
</feature>
<reference evidence="2 3" key="1">
    <citation type="submission" date="2021-06" db="EMBL/GenBank/DDBJ databases">
        <title>Enterococcus alishanensis sp. nov., a novel lactic acid bacterium isolated from fresh coffee beans.</title>
        <authorList>
            <person name="Chen Y.-S."/>
        </authorList>
    </citation>
    <scope>NUCLEOTIDE SEQUENCE [LARGE SCALE GENOMIC DNA]</scope>
    <source>
        <strain evidence="2 3">ALS3</strain>
    </source>
</reference>
<accession>A0ABS6TC35</accession>
<organism evidence="2 3">
    <name type="scientific">Enterococcus alishanensis</name>
    <dbReference type="NCBI Taxonomy" id="1303817"/>
    <lineage>
        <taxon>Bacteria</taxon>
        <taxon>Bacillati</taxon>
        <taxon>Bacillota</taxon>
        <taxon>Bacilli</taxon>
        <taxon>Lactobacillales</taxon>
        <taxon>Enterococcaceae</taxon>
        <taxon>Enterococcus</taxon>
    </lineage>
</organism>
<gene>
    <name evidence="2" type="ORF">KUA55_07250</name>
</gene>
<evidence type="ECO:0000256" key="1">
    <source>
        <dbReference type="SAM" id="Phobius"/>
    </source>
</evidence>
<sequence>MGGQGILLRKVTLDKTLYQLNYFLKGALVILILYMVNGLVIEKNLQARDLQILAGLYLILFLGFYFLKKKKEKLQENEVMQDLRSYFGIEKISEVAKLDKRLIDEIKNNRQFITYNGQIVGTDHYLLLDFSDGQFMLFPIQQIQSLHLDKVGMNFCVKLKTAIKTEEIFFKKKKDALEFIDFYHNKY</sequence>
<proteinExistence type="predicted"/>
<keyword evidence="3" id="KW-1185">Reference proteome</keyword>
<name>A0ABS6TC35_9ENTE</name>
<keyword evidence="1" id="KW-0812">Transmembrane</keyword>
<comment type="caution">
    <text evidence="2">The sequence shown here is derived from an EMBL/GenBank/DDBJ whole genome shotgun (WGS) entry which is preliminary data.</text>
</comment>
<dbReference type="EMBL" id="JAHUZB010000003">
    <property type="protein sequence ID" value="MBV7390470.1"/>
    <property type="molecule type" value="Genomic_DNA"/>
</dbReference>
<dbReference type="RefSeq" id="WP_218325535.1">
    <property type="nucleotide sequence ID" value="NZ_JAHUZB010000003.1"/>
</dbReference>
<evidence type="ECO:0000313" key="2">
    <source>
        <dbReference type="EMBL" id="MBV7390470.1"/>
    </source>
</evidence>
<keyword evidence="1" id="KW-1133">Transmembrane helix</keyword>
<protein>
    <recommendedName>
        <fullName evidence="4">YcxB family protein</fullName>
    </recommendedName>
</protein>
<evidence type="ECO:0000313" key="3">
    <source>
        <dbReference type="Proteomes" id="UP000774130"/>
    </source>
</evidence>
<keyword evidence="1" id="KW-0472">Membrane</keyword>
<evidence type="ECO:0008006" key="4">
    <source>
        <dbReference type="Google" id="ProtNLM"/>
    </source>
</evidence>
<dbReference type="Proteomes" id="UP000774130">
    <property type="component" value="Unassembled WGS sequence"/>
</dbReference>